<dbReference type="PROSITE" id="PS51078">
    <property type="entry name" value="ICLR_ED"/>
    <property type="match status" value="1"/>
</dbReference>
<feature type="domain" description="IclR-ED" evidence="5">
    <location>
        <begin position="59"/>
        <end position="222"/>
    </location>
</feature>
<dbReference type="PANTHER" id="PTHR30136">
    <property type="entry name" value="HELIX-TURN-HELIX TRANSCRIPTIONAL REGULATOR, ICLR FAMILY"/>
    <property type="match status" value="1"/>
</dbReference>
<dbReference type="PANTHER" id="PTHR30136:SF24">
    <property type="entry name" value="HTH-TYPE TRANSCRIPTIONAL REPRESSOR ALLR"/>
    <property type="match status" value="1"/>
</dbReference>
<dbReference type="Proteomes" id="UP001614394">
    <property type="component" value="Unassembled WGS sequence"/>
</dbReference>
<keyword evidence="1" id="KW-0805">Transcription regulation</keyword>
<dbReference type="Pfam" id="PF01614">
    <property type="entry name" value="IclR_C"/>
    <property type="match status" value="1"/>
</dbReference>
<keyword evidence="7" id="KW-1185">Reference proteome</keyword>
<dbReference type="SUPFAM" id="SSF46785">
    <property type="entry name" value="Winged helix' DNA-binding domain"/>
    <property type="match status" value="1"/>
</dbReference>
<accession>A0ABW8CBC1</accession>
<dbReference type="InterPro" id="IPR005471">
    <property type="entry name" value="Tscrpt_reg_IclR_N"/>
</dbReference>
<evidence type="ECO:0000259" key="5">
    <source>
        <dbReference type="PROSITE" id="PS51078"/>
    </source>
</evidence>
<dbReference type="Gene3D" id="1.10.10.10">
    <property type="entry name" value="Winged helix-like DNA-binding domain superfamily/Winged helix DNA-binding domain"/>
    <property type="match status" value="1"/>
</dbReference>
<dbReference type="InterPro" id="IPR036390">
    <property type="entry name" value="WH_DNA-bd_sf"/>
</dbReference>
<dbReference type="SUPFAM" id="SSF55781">
    <property type="entry name" value="GAF domain-like"/>
    <property type="match status" value="1"/>
</dbReference>
<evidence type="ECO:0000313" key="6">
    <source>
        <dbReference type="EMBL" id="MFI9103734.1"/>
    </source>
</evidence>
<comment type="caution">
    <text evidence="6">The sequence shown here is derived from an EMBL/GenBank/DDBJ whole genome shotgun (WGS) entry which is preliminary data.</text>
</comment>
<dbReference type="Pfam" id="PF09339">
    <property type="entry name" value="HTH_IclR"/>
    <property type="match status" value="1"/>
</dbReference>
<proteinExistence type="predicted"/>
<dbReference type="SMART" id="SM00346">
    <property type="entry name" value="HTH_ICLR"/>
    <property type="match status" value="1"/>
</dbReference>
<dbReference type="InterPro" id="IPR029016">
    <property type="entry name" value="GAF-like_dom_sf"/>
</dbReference>
<dbReference type="InterPro" id="IPR014757">
    <property type="entry name" value="Tscrpt_reg_IclR_C"/>
</dbReference>
<evidence type="ECO:0000256" key="1">
    <source>
        <dbReference type="ARBA" id="ARBA00023015"/>
    </source>
</evidence>
<dbReference type="PROSITE" id="PS51077">
    <property type="entry name" value="HTH_ICLR"/>
    <property type="match status" value="1"/>
</dbReference>
<protein>
    <submittedName>
        <fullName evidence="6">IclR family transcriptional regulator</fullName>
    </submittedName>
</protein>
<feature type="domain" description="HTH iclR-type" evidence="4">
    <location>
        <begin position="1"/>
        <end position="58"/>
    </location>
</feature>
<dbReference type="EMBL" id="JBITYG010000007">
    <property type="protein sequence ID" value="MFI9103734.1"/>
    <property type="molecule type" value="Genomic_DNA"/>
</dbReference>
<sequence>MLQGAFGLLEAVDRAGEARLTQLATQSGLPKSTTYRLLEQLVELGAVQRCGTGYRMGPRMFRLGQEWQPHPGLRAAAREPVRRLAAVTGASVGISVLWEGRTLVMYWASGGDNALAPPRSGTPLPWFTAAGKVLVAGAHPTLPLDPLPAAWRLEAAEIRDHGVAFDREEVAAGVCCVAVPLHSAGGAQVASLCVLTDPAQNLEHLADIVRLTGRAISAGLRGR</sequence>
<dbReference type="Gene3D" id="3.30.450.40">
    <property type="match status" value="1"/>
</dbReference>
<dbReference type="InterPro" id="IPR050707">
    <property type="entry name" value="HTH_MetabolicPath_Reg"/>
</dbReference>
<gene>
    <name evidence="6" type="ORF">ACIGXA_24740</name>
</gene>
<keyword evidence="2" id="KW-0238">DNA-binding</keyword>
<evidence type="ECO:0000256" key="2">
    <source>
        <dbReference type="ARBA" id="ARBA00023125"/>
    </source>
</evidence>
<evidence type="ECO:0000259" key="4">
    <source>
        <dbReference type="PROSITE" id="PS51077"/>
    </source>
</evidence>
<organism evidence="6 7">
    <name type="scientific">Streptomyces fildesensis</name>
    <dbReference type="NCBI Taxonomy" id="375757"/>
    <lineage>
        <taxon>Bacteria</taxon>
        <taxon>Bacillati</taxon>
        <taxon>Actinomycetota</taxon>
        <taxon>Actinomycetes</taxon>
        <taxon>Kitasatosporales</taxon>
        <taxon>Streptomycetaceae</taxon>
        <taxon>Streptomyces</taxon>
    </lineage>
</organism>
<reference evidence="6 7" key="1">
    <citation type="submission" date="2024-10" db="EMBL/GenBank/DDBJ databases">
        <title>The Natural Products Discovery Center: Release of the First 8490 Sequenced Strains for Exploring Actinobacteria Biosynthetic Diversity.</title>
        <authorList>
            <person name="Kalkreuter E."/>
            <person name="Kautsar S.A."/>
            <person name="Yang D."/>
            <person name="Bader C.D."/>
            <person name="Teijaro C.N."/>
            <person name="Fluegel L."/>
            <person name="Davis C.M."/>
            <person name="Simpson J.R."/>
            <person name="Lauterbach L."/>
            <person name="Steele A.D."/>
            <person name="Gui C."/>
            <person name="Meng S."/>
            <person name="Li G."/>
            <person name="Viehrig K."/>
            <person name="Ye F."/>
            <person name="Su P."/>
            <person name="Kiefer A.F."/>
            <person name="Nichols A."/>
            <person name="Cepeda A.J."/>
            <person name="Yan W."/>
            <person name="Fan B."/>
            <person name="Jiang Y."/>
            <person name="Adhikari A."/>
            <person name="Zheng C.-J."/>
            <person name="Schuster L."/>
            <person name="Cowan T.M."/>
            <person name="Smanski M.J."/>
            <person name="Chevrette M.G."/>
            <person name="De Carvalho L.P.S."/>
            <person name="Shen B."/>
        </authorList>
    </citation>
    <scope>NUCLEOTIDE SEQUENCE [LARGE SCALE GENOMIC DNA]</scope>
    <source>
        <strain evidence="6 7">NPDC053399</strain>
    </source>
</reference>
<evidence type="ECO:0000313" key="7">
    <source>
        <dbReference type="Proteomes" id="UP001614394"/>
    </source>
</evidence>
<dbReference type="RefSeq" id="WP_399653178.1">
    <property type="nucleotide sequence ID" value="NZ_JBITYG010000007.1"/>
</dbReference>
<evidence type="ECO:0000256" key="3">
    <source>
        <dbReference type="ARBA" id="ARBA00023163"/>
    </source>
</evidence>
<keyword evidence="3" id="KW-0804">Transcription</keyword>
<name>A0ABW8CBC1_9ACTN</name>
<dbReference type="InterPro" id="IPR036388">
    <property type="entry name" value="WH-like_DNA-bd_sf"/>
</dbReference>